<comment type="caution">
    <text evidence="3">The sequence shown here is derived from an EMBL/GenBank/DDBJ whole genome shotgun (WGS) entry which is preliminary data.</text>
</comment>
<reference evidence="3" key="1">
    <citation type="submission" date="2021-05" db="EMBL/GenBank/DDBJ databases">
        <authorList>
            <person name="Pietrasiak N."/>
            <person name="Ward R."/>
            <person name="Stajich J.E."/>
            <person name="Kurbessoian T."/>
        </authorList>
    </citation>
    <scope>NUCLEOTIDE SEQUENCE</scope>
    <source>
        <strain evidence="3">UHER 2000/2452</strain>
    </source>
</reference>
<comment type="similarity">
    <text evidence="1 2">Belongs to the OprB family.</text>
</comment>
<dbReference type="GO" id="GO:0016020">
    <property type="term" value="C:membrane"/>
    <property type="evidence" value="ECO:0007669"/>
    <property type="project" value="InterPro"/>
</dbReference>
<keyword evidence="2" id="KW-0732">Signal</keyword>
<evidence type="ECO:0000313" key="4">
    <source>
        <dbReference type="Proteomes" id="UP000757435"/>
    </source>
</evidence>
<dbReference type="Proteomes" id="UP000757435">
    <property type="component" value="Unassembled WGS sequence"/>
</dbReference>
<sequence>MKASRATSLSVCIGLSLALLNVMAQQVSADSLKAFSPDLQADRRSQPVADSDAVDSDAVDSDVIDSDVIDSDVIDSDAVPADISVSTAPDAIEVAQVQSPLATADCVAGCNPNAPFVFHPPSEAIAPLPATAISPPSTASEAAVPIAVKKPGRAFGLVQISNPPLPISAPLPDSDYQVLPSDRSAPPEVPASSSRVALTPPVLRIQGVYIYEGGESSARARFSGVYPLTRDVQVGGTVDLATGSFSEVNEDGVSINELYVAASLRDLPNLRLVVGQLDLTSYFDRNSFAKDRASQFFNPVFQTNPALAAAGIGSRPGALLNWSVTDNLEARAAVFSSDRSISDFSLDGFAGEVGLRLGNNFIVRGTYATGRDGGAGTSFREVGRVRRADGFGLREGDREESYGVNAELFIPSLNLGLFGRYGRYENQEIDLGGDTFVFGLTFLDLFLQNDRLGIGYGRELSNDRLRRDADNGISDAAEIFYDFQVLPRLRLGLTFQALDNFSETIAGVRVRTEFDLLPRRTP</sequence>
<accession>A0A951QGK1</accession>
<dbReference type="EMBL" id="JAHHHD010000041">
    <property type="protein sequence ID" value="MBW4661629.1"/>
    <property type="molecule type" value="Genomic_DNA"/>
</dbReference>
<evidence type="ECO:0000313" key="3">
    <source>
        <dbReference type="EMBL" id="MBW4661629.1"/>
    </source>
</evidence>
<feature type="chain" id="PRO_5038173460" evidence="2">
    <location>
        <begin position="25"/>
        <end position="522"/>
    </location>
</feature>
<feature type="signal peptide" evidence="2">
    <location>
        <begin position="1"/>
        <end position="24"/>
    </location>
</feature>
<gene>
    <name evidence="3" type="ORF">KME15_23415</name>
</gene>
<dbReference type="Pfam" id="PF04966">
    <property type="entry name" value="OprB"/>
    <property type="match status" value="1"/>
</dbReference>
<dbReference type="AlphaFoldDB" id="A0A951QGK1"/>
<reference evidence="3" key="2">
    <citation type="journal article" date="2022" name="Microbiol. Resour. Announc.">
        <title>Metagenome Sequencing to Explore Phylogenomics of Terrestrial Cyanobacteria.</title>
        <authorList>
            <person name="Ward R.D."/>
            <person name="Stajich J.E."/>
            <person name="Johansen J.R."/>
            <person name="Huntemann M."/>
            <person name="Clum A."/>
            <person name="Foster B."/>
            <person name="Foster B."/>
            <person name="Roux S."/>
            <person name="Palaniappan K."/>
            <person name="Varghese N."/>
            <person name="Mukherjee S."/>
            <person name="Reddy T.B.K."/>
            <person name="Daum C."/>
            <person name="Copeland A."/>
            <person name="Chen I.A."/>
            <person name="Ivanova N.N."/>
            <person name="Kyrpides N.C."/>
            <person name="Shapiro N."/>
            <person name="Eloe-Fadrosh E.A."/>
            <person name="Pietrasiak N."/>
        </authorList>
    </citation>
    <scope>NUCLEOTIDE SEQUENCE</scope>
    <source>
        <strain evidence="3">UHER 2000/2452</strain>
    </source>
</reference>
<dbReference type="GO" id="GO:0008643">
    <property type="term" value="P:carbohydrate transport"/>
    <property type="evidence" value="ECO:0007669"/>
    <property type="project" value="InterPro"/>
</dbReference>
<proteinExistence type="inferred from homology"/>
<evidence type="ECO:0000256" key="1">
    <source>
        <dbReference type="ARBA" id="ARBA00008769"/>
    </source>
</evidence>
<dbReference type="GO" id="GO:0015288">
    <property type="term" value="F:porin activity"/>
    <property type="evidence" value="ECO:0007669"/>
    <property type="project" value="InterPro"/>
</dbReference>
<dbReference type="InterPro" id="IPR007049">
    <property type="entry name" value="Carb-sel_porin_OprB"/>
</dbReference>
<dbReference type="SUPFAM" id="SSF56935">
    <property type="entry name" value="Porins"/>
    <property type="match status" value="1"/>
</dbReference>
<evidence type="ECO:0000256" key="2">
    <source>
        <dbReference type="RuleBase" id="RU363072"/>
    </source>
</evidence>
<dbReference type="InterPro" id="IPR038673">
    <property type="entry name" value="OprB_sf"/>
</dbReference>
<name>A0A951QGK1_9CYAN</name>
<protein>
    <submittedName>
        <fullName evidence="3">Carbohydrate porin</fullName>
    </submittedName>
</protein>
<organism evidence="3 4">
    <name type="scientific">Drouetiella hepatica Uher 2000/2452</name>
    <dbReference type="NCBI Taxonomy" id="904376"/>
    <lineage>
        <taxon>Bacteria</taxon>
        <taxon>Bacillati</taxon>
        <taxon>Cyanobacteriota</taxon>
        <taxon>Cyanophyceae</taxon>
        <taxon>Oculatellales</taxon>
        <taxon>Oculatellaceae</taxon>
        <taxon>Drouetiella</taxon>
    </lineage>
</organism>
<dbReference type="Gene3D" id="2.40.160.180">
    <property type="entry name" value="Carbohydrate-selective porin OprB"/>
    <property type="match status" value="1"/>
</dbReference>